<dbReference type="Gene3D" id="1.20.1070.10">
    <property type="entry name" value="Rhodopsin 7-helix transmembrane proteins"/>
    <property type="match status" value="1"/>
</dbReference>
<feature type="transmembrane region" description="Helical" evidence="12">
    <location>
        <begin position="120"/>
        <end position="139"/>
    </location>
</feature>
<keyword evidence="8" id="KW-0157">Chromophore</keyword>
<dbReference type="InterPro" id="IPR001425">
    <property type="entry name" value="Arc/bac/fun_rhodopsins"/>
</dbReference>
<sequence length="328" mass="35456">MRRLFAADMILMVVLLASGAYYSMAAQGGSVNIGRPSSHVPGNTAISSGDAGTTAGTTTRYRSVYFARYIDWVFTTPLLLLDLLVMAAVPVAVVTWIIVADIFMIVLGLFGALSSHNARWGFFGVSCFFEVCIGYGLLVPGIKYAFLRGRSIGIFYTGLATLLFITWWGYPVVWGFAEGANFISVDAEVAAYAGLDIVAKAIFGWILCLAHPIISRTEARERKEGKYMPSLMEAPCNAPLYAIFTSPGLSGKYIPTGTHDHEMAPTPEKSRKPAPVSDDPNLRTMTQEELLATGESYESARQVPSSRQPKLAGQSVKGTSGRANESIP</sequence>
<dbReference type="GO" id="GO:0009881">
    <property type="term" value="F:photoreceptor activity"/>
    <property type="evidence" value="ECO:0007669"/>
    <property type="project" value="UniProtKB-KW"/>
</dbReference>
<feature type="transmembrane region" description="Helical" evidence="12">
    <location>
        <begin position="69"/>
        <end position="89"/>
    </location>
</feature>
<dbReference type="PROSITE" id="PS00950">
    <property type="entry name" value="BACTERIAL_OPSIN_1"/>
    <property type="match status" value="1"/>
</dbReference>
<dbReference type="SUPFAM" id="SSF81321">
    <property type="entry name" value="Family A G protein-coupled receptor-like"/>
    <property type="match status" value="1"/>
</dbReference>
<protein>
    <submittedName>
        <fullName evidence="14">Uncharacterized protein</fullName>
    </submittedName>
</protein>
<proteinExistence type="inferred from homology"/>
<evidence type="ECO:0000256" key="1">
    <source>
        <dbReference type="ARBA" id="ARBA00004141"/>
    </source>
</evidence>
<keyword evidence="10" id="KW-0675">Receptor</keyword>
<feature type="compositionally biased region" description="Basic and acidic residues" evidence="11">
    <location>
        <begin position="258"/>
        <end position="271"/>
    </location>
</feature>
<keyword evidence="6" id="KW-0681">Retinal protein</keyword>
<comment type="similarity">
    <text evidence="2">Belongs to the archaeal/bacterial/fungal opsin family.</text>
</comment>
<organism evidence="14 15">
    <name type="scientific">Apatococcus lobatus</name>
    <dbReference type="NCBI Taxonomy" id="904363"/>
    <lineage>
        <taxon>Eukaryota</taxon>
        <taxon>Viridiplantae</taxon>
        <taxon>Chlorophyta</taxon>
        <taxon>core chlorophytes</taxon>
        <taxon>Trebouxiophyceae</taxon>
        <taxon>Chlorellales</taxon>
        <taxon>Chlorellaceae</taxon>
        <taxon>Apatococcus</taxon>
    </lineage>
</organism>
<dbReference type="PANTHER" id="PTHR28286">
    <property type="match status" value="1"/>
</dbReference>
<dbReference type="Proteomes" id="UP001438707">
    <property type="component" value="Unassembled WGS sequence"/>
</dbReference>
<evidence type="ECO:0000313" key="15">
    <source>
        <dbReference type="Proteomes" id="UP001438707"/>
    </source>
</evidence>
<keyword evidence="7 12" id="KW-1133">Transmembrane helix</keyword>
<evidence type="ECO:0000256" key="10">
    <source>
        <dbReference type="ARBA" id="ARBA00023170"/>
    </source>
</evidence>
<reference evidence="14 15" key="1">
    <citation type="journal article" date="2024" name="Nat. Commun.">
        <title>Phylogenomics reveals the evolutionary origins of lichenization in chlorophyte algae.</title>
        <authorList>
            <person name="Puginier C."/>
            <person name="Libourel C."/>
            <person name="Otte J."/>
            <person name="Skaloud P."/>
            <person name="Haon M."/>
            <person name="Grisel S."/>
            <person name="Petersen M."/>
            <person name="Berrin J.G."/>
            <person name="Delaux P.M."/>
            <person name="Dal Grande F."/>
            <person name="Keller J."/>
        </authorList>
    </citation>
    <scope>NUCLEOTIDE SEQUENCE [LARGE SCALE GENOMIC DNA]</scope>
    <source>
        <strain evidence="14 15">SAG 2145</strain>
    </source>
</reference>
<dbReference type="PRINTS" id="PR00251">
    <property type="entry name" value="BACTRLOPSIN"/>
</dbReference>
<dbReference type="EMBL" id="JALJOS010000002">
    <property type="protein sequence ID" value="KAK9842770.1"/>
    <property type="molecule type" value="Genomic_DNA"/>
</dbReference>
<keyword evidence="13" id="KW-0732">Signal</keyword>
<accession>A0AAW1S9I3</accession>
<evidence type="ECO:0000256" key="7">
    <source>
        <dbReference type="ARBA" id="ARBA00022989"/>
    </source>
</evidence>
<evidence type="ECO:0000256" key="13">
    <source>
        <dbReference type="SAM" id="SignalP"/>
    </source>
</evidence>
<keyword evidence="5 12" id="KW-0812">Transmembrane</keyword>
<evidence type="ECO:0000256" key="4">
    <source>
        <dbReference type="ARBA" id="ARBA00022606"/>
    </source>
</evidence>
<dbReference type="AlphaFoldDB" id="A0AAW1S9I3"/>
<evidence type="ECO:0000256" key="9">
    <source>
        <dbReference type="ARBA" id="ARBA00023136"/>
    </source>
</evidence>
<comment type="caution">
    <text evidence="14">The sequence shown here is derived from an EMBL/GenBank/DDBJ whole genome shotgun (WGS) entry which is preliminary data.</text>
</comment>
<dbReference type="GO" id="GO:0005216">
    <property type="term" value="F:monoatomic ion channel activity"/>
    <property type="evidence" value="ECO:0007669"/>
    <property type="project" value="InterPro"/>
</dbReference>
<feature type="transmembrane region" description="Helical" evidence="12">
    <location>
        <begin position="151"/>
        <end position="170"/>
    </location>
</feature>
<name>A0AAW1S9I3_9CHLO</name>
<keyword evidence="15" id="KW-1185">Reference proteome</keyword>
<comment type="subcellular location">
    <subcellularLocation>
        <location evidence="1">Membrane</location>
        <topology evidence="1">Multi-pass membrane protein</topology>
    </subcellularLocation>
</comment>
<dbReference type="PROSITE" id="PS00327">
    <property type="entry name" value="BACTERIAL_OPSIN_RET"/>
    <property type="match status" value="1"/>
</dbReference>
<feature type="region of interest" description="Disordered" evidence="11">
    <location>
        <begin position="255"/>
        <end position="328"/>
    </location>
</feature>
<evidence type="ECO:0000256" key="11">
    <source>
        <dbReference type="SAM" id="MobiDB-lite"/>
    </source>
</evidence>
<evidence type="ECO:0000256" key="6">
    <source>
        <dbReference type="ARBA" id="ARBA00022925"/>
    </source>
</evidence>
<feature type="compositionally biased region" description="Polar residues" evidence="11">
    <location>
        <begin position="316"/>
        <end position="328"/>
    </location>
</feature>
<dbReference type="GO" id="GO:0007602">
    <property type="term" value="P:phototransduction"/>
    <property type="evidence" value="ECO:0007669"/>
    <property type="project" value="UniProtKB-KW"/>
</dbReference>
<keyword evidence="4" id="KW-0716">Sensory transduction</keyword>
<evidence type="ECO:0000256" key="8">
    <source>
        <dbReference type="ARBA" id="ARBA00022991"/>
    </source>
</evidence>
<dbReference type="PANTHER" id="PTHR28286:SF2">
    <property type="entry name" value="BACTERIORHODOPSIN _OPSIN, NOPA (EUROFUNG)"/>
    <property type="match status" value="1"/>
</dbReference>
<keyword evidence="3" id="KW-0600">Photoreceptor protein</keyword>
<keyword evidence="9 12" id="KW-0472">Membrane</keyword>
<dbReference type="SMART" id="SM01021">
    <property type="entry name" value="Bac_rhodopsin"/>
    <property type="match status" value="1"/>
</dbReference>
<dbReference type="InterPro" id="IPR018229">
    <property type="entry name" value="Rhodopsin_retinal_BS"/>
</dbReference>
<dbReference type="Pfam" id="PF01036">
    <property type="entry name" value="Bac_rhodopsin"/>
    <property type="match status" value="1"/>
</dbReference>
<evidence type="ECO:0000256" key="12">
    <source>
        <dbReference type="SAM" id="Phobius"/>
    </source>
</evidence>
<feature type="transmembrane region" description="Helical" evidence="12">
    <location>
        <begin position="190"/>
        <end position="214"/>
    </location>
</feature>
<evidence type="ECO:0000256" key="2">
    <source>
        <dbReference type="ARBA" id="ARBA00008130"/>
    </source>
</evidence>
<feature type="chain" id="PRO_5043946046" evidence="13">
    <location>
        <begin position="20"/>
        <end position="328"/>
    </location>
</feature>
<feature type="signal peptide" evidence="13">
    <location>
        <begin position="1"/>
        <end position="19"/>
    </location>
</feature>
<evidence type="ECO:0000256" key="3">
    <source>
        <dbReference type="ARBA" id="ARBA00022543"/>
    </source>
</evidence>
<dbReference type="GO" id="GO:0005886">
    <property type="term" value="C:plasma membrane"/>
    <property type="evidence" value="ECO:0007669"/>
    <property type="project" value="TreeGrafter"/>
</dbReference>
<evidence type="ECO:0000313" key="14">
    <source>
        <dbReference type="EMBL" id="KAK9842770.1"/>
    </source>
</evidence>
<evidence type="ECO:0000256" key="5">
    <source>
        <dbReference type="ARBA" id="ARBA00022692"/>
    </source>
</evidence>
<gene>
    <name evidence="14" type="ORF">WJX74_002138</name>
</gene>